<accession>A0A2H3D430</accession>
<dbReference type="AlphaFoldDB" id="A0A2H3D430"/>
<sequence>VSALLAEATSDQMYLDAAVESANFIRLHLLDASNIVLDSMSSMLSESCSVDPTVYPYNSGIYIEGLAILADITRNKSTEALYVLTYPCCPES</sequence>
<gene>
    <name evidence="1" type="ORF">ARMGADRAFT_941028</name>
</gene>
<name>A0A2H3D430_ARMGA</name>
<dbReference type="STRING" id="47427.A0A2H3D430"/>
<dbReference type="InParanoid" id="A0A2H3D430"/>
<dbReference type="InterPro" id="IPR005198">
    <property type="entry name" value="Glyco_hydro_76"/>
</dbReference>
<protein>
    <submittedName>
        <fullName evidence="1">Uncharacterized protein</fullName>
    </submittedName>
</protein>
<organism evidence="1 2">
    <name type="scientific">Armillaria gallica</name>
    <name type="common">Bulbous honey fungus</name>
    <name type="synonym">Armillaria bulbosa</name>
    <dbReference type="NCBI Taxonomy" id="47427"/>
    <lineage>
        <taxon>Eukaryota</taxon>
        <taxon>Fungi</taxon>
        <taxon>Dikarya</taxon>
        <taxon>Basidiomycota</taxon>
        <taxon>Agaricomycotina</taxon>
        <taxon>Agaricomycetes</taxon>
        <taxon>Agaricomycetidae</taxon>
        <taxon>Agaricales</taxon>
        <taxon>Marasmiineae</taxon>
        <taxon>Physalacriaceae</taxon>
        <taxon>Armillaria</taxon>
    </lineage>
</organism>
<evidence type="ECO:0000313" key="2">
    <source>
        <dbReference type="Proteomes" id="UP000217790"/>
    </source>
</evidence>
<dbReference type="Gene3D" id="1.50.10.20">
    <property type="match status" value="1"/>
</dbReference>
<dbReference type="Pfam" id="PF03663">
    <property type="entry name" value="Glyco_hydro_76"/>
    <property type="match status" value="1"/>
</dbReference>
<dbReference type="GO" id="GO:0005975">
    <property type="term" value="P:carbohydrate metabolic process"/>
    <property type="evidence" value="ECO:0007669"/>
    <property type="project" value="InterPro"/>
</dbReference>
<dbReference type="EMBL" id="KZ293686">
    <property type="protein sequence ID" value="PBK86152.1"/>
    <property type="molecule type" value="Genomic_DNA"/>
</dbReference>
<proteinExistence type="predicted"/>
<reference evidence="2" key="1">
    <citation type="journal article" date="2017" name="Nat. Ecol. Evol.">
        <title>Genome expansion and lineage-specific genetic innovations in the forest pathogenic fungi Armillaria.</title>
        <authorList>
            <person name="Sipos G."/>
            <person name="Prasanna A.N."/>
            <person name="Walter M.C."/>
            <person name="O'Connor E."/>
            <person name="Balint B."/>
            <person name="Krizsan K."/>
            <person name="Kiss B."/>
            <person name="Hess J."/>
            <person name="Varga T."/>
            <person name="Slot J."/>
            <person name="Riley R."/>
            <person name="Boka B."/>
            <person name="Rigling D."/>
            <person name="Barry K."/>
            <person name="Lee J."/>
            <person name="Mihaltcheva S."/>
            <person name="LaButti K."/>
            <person name="Lipzen A."/>
            <person name="Waldron R."/>
            <person name="Moloney N.M."/>
            <person name="Sperisen C."/>
            <person name="Kredics L."/>
            <person name="Vagvoelgyi C."/>
            <person name="Patrignani A."/>
            <person name="Fitzpatrick D."/>
            <person name="Nagy I."/>
            <person name="Doyle S."/>
            <person name="Anderson J.B."/>
            <person name="Grigoriev I.V."/>
            <person name="Gueldener U."/>
            <person name="Muensterkoetter M."/>
            <person name="Nagy L.G."/>
        </authorList>
    </citation>
    <scope>NUCLEOTIDE SEQUENCE [LARGE SCALE GENOMIC DNA]</scope>
    <source>
        <strain evidence="2">Ar21-2</strain>
    </source>
</reference>
<feature type="non-terminal residue" evidence="1">
    <location>
        <position position="1"/>
    </location>
</feature>
<dbReference type="InterPro" id="IPR008928">
    <property type="entry name" value="6-hairpin_glycosidase_sf"/>
</dbReference>
<dbReference type="Proteomes" id="UP000217790">
    <property type="component" value="Unassembled WGS sequence"/>
</dbReference>
<dbReference type="OMA" id="LEDKCAT"/>
<keyword evidence="2" id="KW-1185">Reference proteome</keyword>
<dbReference type="OrthoDB" id="3068171at2759"/>
<dbReference type="SUPFAM" id="SSF48208">
    <property type="entry name" value="Six-hairpin glycosidases"/>
    <property type="match status" value="1"/>
</dbReference>
<evidence type="ECO:0000313" key="1">
    <source>
        <dbReference type="EMBL" id="PBK86152.1"/>
    </source>
</evidence>